<dbReference type="NCBIfam" id="TIGR00256">
    <property type="entry name" value="D-aminoacyl-tRNA deacylase"/>
    <property type="match status" value="1"/>
</dbReference>
<comment type="catalytic activity">
    <reaction evidence="3">
        <text>glycyl-tRNA(Ala) + H2O = tRNA(Ala) + glycine + H(+)</text>
        <dbReference type="Rhea" id="RHEA:53744"/>
        <dbReference type="Rhea" id="RHEA-COMP:9657"/>
        <dbReference type="Rhea" id="RHEA-COMP:13640"/>
        <dbReference type="ChEBI" id="CHEBI:15377"/>
        <dbReference type="ChEBI" id="CHEBI:15378"/>
        <dbReference type="ChEBI" id="CHEBI:57305"/>
        <dbReference type="ChEBI" id="CHEBI:78442"/>
        <dbReference type="ChEBI" id="CHEBI:78522"/>
        <dbReference type="EC" id="3.1.1.96"/>
    </reaction>
</comment>
<comment type="catalytic activity">
    <reaction evidence="4">
        <text>a D-aminoacyl-tRNA + H2O = a tRNA + a D-alpha-amino acid + H(+)</text>
        <dbReference type="Rhea" id="RHEA:13953"/>
        <dbReference type="Rhea" id="RHEA-COMP:10123"/>
        <dbReference type="Rhea" id="RHEA-COMP:10124"/>
        <dbReference type="ChEBI" id="CHEBI:15377"/>
        <dbReference type="ChEBI" id="CHEBI:15378"/>
        <dbReference type="ChEBI" id="CHEBI:59871"/>
        <dbReference type="ChEBI" id="CHEBI:78442"/>
        <dbReference type="ChEBI" id="CHEBI:79333"/>
        <dbReference type="EC" id="3.1.1.96"/>
    </reaction>
</comment>
<dbReference type="EC" id="3.1.1.96" evidence="2 5"/>
<comment type="similarity">
    <text evidence="1 5">Belongs to the DTD family.</text>
</comment>
<dbReference type="PANTHER" id="PTHR10472">
    <property type="entry name" value="D-TYROSYL-TRNA TYR DEACYLASE"/>
    <property type="match status" value="1"/>
</dbReference>
<protein>
    <recommendedName>
        <fullName evidence="2 5">D-aminoacyl-tRNA deacylase</fullName>
        <ecNumber evidence="2 5">3.1.1.96</ecNumber>
    </recommendedName>
</protein>
<dbReference type="AlphaFoldDB" id="A0A2S2PRU8"/>
<name>A0A2S2PRU8_SCHGA</name>
<reference evidence="6" key="1">
    <citation type="submission" date="2018-04" db="EMBL/GenBank/DDBJ databases">
        <title>Transcriptome of Schizaphis graminum biotype I.</title>
        <authorList>
            <person name="Scully E.D."/>
            <person name="Geib S.M."/>
            <person name="Palmer N.A."/>
            <person name="Koch K."/>
            <person name="Bradshaw J."/>
            <person name="Heng-Moss T."/>
            <person name="Sarath G."/>
        </authorList>
    </citation>
    <scope>NUCLEOTIDE SEQUENCE</scope>
</reference>
<accession>A0A2S2PRU8</accession>
<keyword evidence="5" id="KW-0378">Hydrolase</keyword>
<gene>
    <name evidence="6" type="primary">DTD1</name>
    <name evidence="6" type="ORF">g.106018</name>
</gene>
<evidence type="ECO:0000256" key="3">
    <source>
        <dbReference type="ARBA" id="ARBA00047676"/>
    </source>
</evidence>
<dbReference type="GO" id="GO:0106026">
    <property type="term" value="F:Gly-tRNA(Ala) deacylase activity"/>
    <property type="evidence" value="ECO:0007669"/>
    <property type="project" value="RHEA"/>
</dbReference>
<proteinExistence type="inferred from homology"/>
<dbReference type="InterPro" id="IPR003732">
    <property type="entry name" value="Daa-tRNA_deacyls_DTD"/>
</dbReference>
<keyword evidence="5" id="KW-0963">Cytoplasm</keyword>
<dbReference type="InterPro" id="IPR023509">
    <property type="entry name" value="DTD-like_sf"/>
</dbReference>
<evidence type="ECO:0000256" key="1">
    <source>
        <dbReference type="ARBA" id="ARBA00009673"/>
    </source>
</evidence>
<dbReference type="EMBL" id="GGMR01019580">
    <property type="protein sequence ID" value="MBY32199.1"/>
    <property type="molecule type" value="Transcribed_RNA"/>
</dbReference>
<evidence type="ECO:0000256" key="2">
    <source>
        <dbReference type="ARBA" id="ARBA00013056"/>
    </source>
</evidence>
<sequence length="166" mass="19038">MKVVVQRVLRAKVSVDGCEVNSITKGLCLLVGLQKTDQKNDIDDMVQKILKLRLFNQDEKKWHCNVMDMSYEILSISQFTLCYKLKGNKLDFHMAMPGGLALQNYQYFLETLRKHYNPSKIKDGAFGEMMEVEIVNDGPVTVQLEFPNPEKCLDGKSEKLDDMDKV</sequence>
<dbReference type="SUPFAM" id="SSF69500">
    <property type="entry name" value="DTD-like"/>
    <property type="match status" value="1"/>
</dbReference>
<keyword evidence="5" id="KW-0820">tRNA-binding</keyword>
<dbReference type="FunFam" id="3.50.80.10:FF:000001">
    <property type="entry name" value="D-aminoacyl-tRNA deacylase"/>
    <property type="match status" value="1"/>
</dbReference>
<organism evidence="6">
    <name type="scientific">Schizaphis graminum</name>
    <name type="common">Green bug aphid</name>
    <dbReference type="NCBI Taxonomy" id="13262"/>
    <lineage>
        <taxon>Eukaryota</taxon>
        <taxon>Metazoa</taxon>
        <taxon>Ecdysozoa</taxon>
        <taxon>Arthropoda</taxon>
        <taxon>Hexapoda</taxon>
        <taxon>Insecta</taxon>
        <taxon>Pterygota</taxon>
        <taxon>Neoptera</taxon>
        <taxon>Paraneoptera</taxon>
        <taxon>Hemiptera</taxon>
        <taxon>Sternorrhyncha</taxon>
        <taxon>Aphidomorpha</taxon>
        <taxon>Aphidoidea</taxon>
        <taxon>Aphididae</taxon>
        <taxon>Aphidini</taxon>
        <taxon>Schizaphis</taxon>
    </lineage>
</organism>
<dbReference type="GO" id="GO:0000049">
    <property type="term" value="F:tRNA binding"/>
    <property type="evidence" value="ECO:0007669"/>
    <property type="project" value="UniProtKB-KW"/>
</dbReference>
<evidence type="ECO:0000313" key="6">
    <source>
        <dbReference type="EMBL" id="MBY32199.1"/>
    </source>
</evidence>
<comment type="subcellular location">
    <subcellularLocation>
        <location evidence="5">Cytoplasm</location>
    </subcellularLocation>
</comment>
<dbReference type="PANTHER" id="PTHR10472:SF5">
    <property type="entry name" value="D-AMINOACYL-TRNA DEACYLASE 1"/>
    <property type="match status" value="1"/>
</dbReference>
<evidence type="ECO:0000256" key="5">
    <source>
        <dbReference type="RuleBase" id="RU003470"/>
    </source>
</evidence>
<keyword evidence="5" id="KW-0694">RNA-binding</keyword>
<dbReference type="GO" id="GO:0005737">
    <property type="term" value="C:cytoplasm"/>
    <property type="evidence" value="ECO:0007669"/>
    <property type="project" value="UniProtKB-SubCell"/>
</dbReference>
<evidence type="ECO:0000256" key="4">
    <source>
        <dbReference type="ARBA" id="ARBA00048018"/>
    </source>
</evidence>
<dbReference type="GO" id="GO:0051500">
    <property type="term" value="F:D-tyrosyl-tRNA(Tyr) deacylase activity"/>
    <property type="evidence" value="ECO:0007669"/>
    <property type="project" value="TreeGrafter"/>
</dbReference>
<dbReference type="Pfam" id="PF02580">
    <property type="entry name" value="Tyr_Deacylase"/>
    <property type="match status" value="1"/>
</dbReference>
<dbReference type="Gene3D" id="3.50.80.10">
    <property type="entry name" value="D-tyrosyl-tRNA(Tyr) deacylase"/>
    <property type="match status" value="1"/>
</dbReference>